<evidence type="ECO:0000256" key="8">
    <source>
        <dbReference type="ARBA" id="ARBA00022842"/>
    </source>
</evidence>
<dbReference type="GO" id="GO:0008413">
    <property type="term" value="F:8-oxo-7,8-dihydroguanosine triphosphate pyrophosphatase activity"/>
    <property type="evidence" value="ECO:0007669"/>
    <property type="project" value="TreeGrafter"/>
</dbReference>
<keyword evidence="6" id="KW-0227">DNA damage</keyword>
<dbReference type="InterPro" id="IPR015797">
    <property type="entry name" value="NUDIX_hydrolase-like_dom_sf"/>
</dbReference>
<dbReference type="Pfam" id="PF14815">
    <property type="entry name" value="NUDIX_4"/>
    <property type="match status" value="1"/>
</dbReference>
<evidence type="ECO:0000313" key="19">
    <source>
        <dbReference type="Proteomes" id="UP000502297"/>
    </source>
</evidence>
<dbReference type="GO" id="GO:0006281">
    <property type="term" value="P:DNA repair"/>
    <property type="evidence" value="ECO:0007669"/>
    <property type="project" value="UniProtKB-KW"/>
</dbReference>
<comment type="similarity">
    <text evidence="2">Belongs to the Nudix hydrolase family.</text>
</comment>
<dbReference type="AlphaFoldDB" id="A0A6G8RU30"/>
<dbReference type="GO" id="GO:0035539">
    <property type="term" value="F:8-oxo-7,8-dihydrodeoxyguanosine triphosphate pyrophosphatase activity"/>
    <property type="evidence" value="ECO:0007669"/>
    <property type="project" value="UniProtKB-EC"/>
</dbReference>
<evidence type="ECO:0000256" key="12">
    <source>
        <dbReference type="ARBA" id="ARBA00038905"/>
    </source>
</evidence>
<evidence type="ECO:0000256" key="1">
    <source>
        <dbReference type="ARBA" id="ARBA00001946"/>
    </source>
</evidence>
<comment type="catalytic activity">
    <reaction evidence="11">
        <text>8-oxo-GTP + H2O = 8-oxo-GMP + diphosphate + H(+)</text>
        <dbReference type="Rhea" id="RHEA:67616"/>
        <dbReference type="ChEBI" id="CHEBI:15377"/>
        <dbReference type="ChEBI" id="CHEBI:15378"/>
        <dbReference type="ChEBI" id="CHEBI:33019"/>
        <dbReference type="ChEBI" id="CHEBI:143553"/>
        <dbReference type="ChEBI" id="CHEBI:145694"/>
    </reaction>
</comment>
<evidence type="ECO:0000256" key="2">
    <source>
        <dbReference type="ARBA" id="ARBA00005582"/>
    </source>
</evidence>
<dbReference type="InterPro" id="IPR047127">
    <property type="entry name" value="MutT-like"/>
</dbReference>
<keyword evidence="8" id="KW-0460">Magnesium</keyword>
<sequence length="318" mass="36769">MNKPTVHVAIALLFHQGQVLVGWREAKQHQGNKYEFPGGKVEDNETPVQACRRETFEEVGIDIERWFVFDEIHHEYDDLYVHLHLFHAGVESSQLSQINRPWTWYLRNQLKNLNFPKGNDVIIQRLVWPDQMCFINDQNFDLNQYLLDQENTHIYWGRLNPNIATIESLNALSDAIKARLMIDLEIFQQLHALEQRKYAAVCVATDQLNAVVAKINNIQYDRQKTNRVADFVTQPAINRAELLNIPMATNVLAYCRTSKDVQHALHLGCDAIVCVDDAMQKSNELKTIFTQAQDFTQGKHADADIEQTQMQCHVPVYL</sequence>
<proteinExistence type="inferred from homology"/>
<evidence type="ECO:0000256" key="3">
    <source>
        <dbReference type="ARBA" id="ARBA00022457"/>
    </source>
</evidence>
<dbReference type="GO" id="GO:0044715">
    <property type="term" value="F:8-oxo-dGDP phosphatase activity"/>
    <property type="evidence" value="ECO:0007669"/>
    <property type="project" value="TreeGrafter"/>
</dbReference>
<organism evidence="18 19">
    <name type="scientific">Acinetobacter shaoyimingii</name>
    <dbReference type="NCBI Taxonomy" id="2715164"/>
    <lineage>
        <taxon>Bacteria</taxon>
        <taxon>Pseudomonadati</taxon>
        <taxon>Pseudomonadota</taxon>
        <taxon>Gammaproteobacteria</taxon>
        <taxon>Moraxellales</taxon>
        <taxon>Moraxellaceae</taxon>
        <taxon>Acinetobacter</taxon>
    </lineage>
</organism>
<dbReference type="PROSITE" id="PS51462">
    <property type="entry name" value="NUDIX"/>
    <property type="match status" value="1"/>
</dbReference>
<dbReference type="InterPro" id="IPR000086">
    <property type="entry name" value="NUDIX_hydrolase_dom"/>
</dbReference>
<evidence type="ECO:0000259" key="17">
    <source>
        <dbReference type="PROSITE" id="PS51462"/>
    </source>
</evidence>
<keyword evidence="4" id="KW-0235">DNA replication</keyword>
<accession>A0A6G8RU30</accession>
<reference evidence="18 19" key="1">
    <citation type="submission" date="2020-03" db="EMBL/GenBank/DDBJ databases">
        <authorList>
            <person name="Zhu W."/>
        </authorList>
    </citation>
    <scope>NUCLEOTIDE SEQUENCE [LARGE SCALE GENOMIC DNA]</scope>
    <source>
        <strain evidence="18 19">323-1</strain>
    </source>
</reference>
<evidence type="ECO:0000256" key="6">
    <source>
        <dbReference type="ARBA" id="ARBA00022763"/>
    </source>
</evidence>
<feature type="domain" description="Nudix hydrolase" evidence="17">
    <location>
        <begin position="4"/>
        <end position="128"/>
    </location>
</feature>
<dbReference type="PROSITE" id="PS00893">
    <property type="entry name" value="NUDIX_BOX"/>
    <property type="match status" value="1"/>
</dbReference>
<dbReference type="PANTHER" id="PTHR47707">
    <property type="entry name" value="8-OXO-DGTP DIPHOSPHATASE"/>
    <property type="match status" value="1"/>
</dbReference>
<gene>
    <name evidence="18" type="ORF">G8E00_05630</name>
</gene>
<dbReference type="KEGG" id="asha:G8E00_05630"/>
<dbReference type="InterPro" id="IPR029119">
    <property type="entry name" value="MutY_C"/>
</dbReference>
<dbReference type="GO" id="GO:0046872">
    <property type="term" value="F:metal ion binding"/>
    <property type="evidence" value="ECO:0007669"/>
    <property type="project" value="UniProtKB-KW"/>
</dbReference>
<dbReference type="RefSeq" id="WP_166222546.1">
    <property type="nucleotide sequence ID" value="NZ_CP049801.1"/>
</dbReference>
<dbReference type="SUPFAM" id="SSF55811">
    <property type="entry name" value="Nudix"/>
    <property type="match status" value="1"/>
</dbReference>
<evidence type="ECO:0000256" key="14">
    <source>
        <dbReference type="ARBA" id="ARBA00041592"/>
    </source>
</evidence>
<evidence type="ECO:0000256" key="7">
    <source>
        <dbReference type="ARBA" id="ARBA00022801"/>
    </source>
</evidence>
<dbReference type="CDD" id="cd03425">
    <property type="entry name" value="NUDIX_MutT_NudA_like"/>
    <property type="match status" value="1"/>
</dbReference>
<keyword evidence="7 18" id="KW-0378">Hydrolase</keyword>
<evidence type="ECO:0000313" key="18">
    <source>
        <dbReference type="EMBL" id="QIO05469.1"/>
    </source>
</evidence>
<keyword evidence="9" id="KW-0234">DNA repair</keyword>
<evidence type="ECO:0000256" key="9">
    <source>
        <dbReference type="ARBA" id="ARBA00023204"/>
    </source>
</evidence>
<evidence type="ECO:0000256" key="10">
    <source>
        <dbReference type="ARBA" id="ARBA00035861"/>
    </source>
</evidence>
<dbReference type="EMBL" id="CP049801">
    <property type="protein sequence ID" value="QIO05469.1"/>
    <property type="molecule type" value="Genomic_DNA"/>
</dbReference>
<protein>
    <recommendedName>
        <fullName evidence="13">8-oxo-dGTP diphosphatase</fullName>
        <ecNumber evidence="12">3.6.1.55</ecNumber>
    </recommendedName>
    <alternativeName>
        <fullName evidence="16">7,8-dihydro-8-oxoguanine-triphosphatase</fullName>
    </alternativeName>
    <alternativeName>
        <fullName evidence="15">Mutator protein MutT</fullName>
    </alternativeName>
    <alternativeName>
        <fullName evidence="14">dGTP pyrophosphohydrolase</fullName>
    </alternativeName>
</protein>
<evidence type="ECO:0000256" key="5">
    <source>
        <dbReference type="ARBA" id="ARBA00022723"/>
    </source>
</evidence>
<evidence type="ECO:0000256" key="4">
    <source>
        <dbReference type="ARBA" id="ARBA00022705"/>
    </source>
</evidence>
<keyword evidence="5" id="KW-0479">Metal-binding</keyword>
<dbReference type="GO" id="GO:0044716">
    <property type="term" value="F:8-oxo-GDP phosphatase activity"/>
    <property type="evidence" value="ECO:0007669"/>
    <property type="project" value="TreeGrafter"/>
</dbReference>
<evidence type="ECO:0000256" key="13">
    <source>
        <dbReference type="ARBA" id="ARBA00040794"/>
    </source>
</evidence>
<dbReference type="Proteomes" id="UP000502297">
    <property type="component" value="Chromosome"/>
</dbReference>
<dbReference type="PANTHER" id="PTHR47707:SF1">
    <property type="entry name" value="NUDIX HYDROLASE FAMILY PROTEIN"/>
    <property type="match status" value="1"/>
</dbReference>
<dbReference type="Gene3D" id="3.90.79.10">
    <property type="entry name" value="Nucleoside Triphosphate Pyrophosphohydrolase"/>
    <property type="match status" value="1"/>
</dbReference>
<dbReference type="GO" id="GO:0006260">
    <property type="term" value="P:DNA replication"/>
    <property type="evidence" value="ECO:0007669"/>
    <property type="project" value="UniProtKB-KW"/>
</dbReference>
<dbReference type="EC" id="3.6.1.55" evidence="12"/>
<evidence type="ECO:0000256" key="15">
    <source>
        <dbReference type="ARBA" id="ARBA00041979"/>
    </source>
</evidence>
<comment type="cofactor">
    <cofactor evidence="1">
        <name>Mg(2+)</name>
        <dbReference type="ChEBI" id="CHEBI:18420"/>
    </cofactor>
</comment>
<keyword evidence="3" id="KW-0515">Mutator protein</keyword>
<evidence type="ECO:0000256" key="11">
    <source>
        <dbReference type="ARBA" id="ARBA00036904"/>
    </source>
</evidence>
<comment type="catalytic activity">
    <reaction evidence="10">
        <text>8-oxo-dGTP + H2O = 8-oxo-dGMP + diphosphate + H(+)</text>
        <dbReference type="Rhea" id="RHEA:31575"/>
        <dbReference type="ChEBI" id="CHEBI:15377"/>
        <dbReference type="ChEBI" id="CHEBI:15378"/>
        <dbReference type="ChEBI" id="CHEBI:33019"/>
        <dbReference type="ChEBI" id="CHEBI:63224"/>
        <dbReference type="ChEBI" id="CHEBI:77896"/>
        <dbReference type="EC" id="3.6.1.55"/>
    </reaction>
</comment>
<dbReference type="InterPro" id="IPR020084">
    <property type="entry name" value="NUDIX_hydrolase_CS"/>
</dbReference>
<name>A0A6G8RU30_9GAMM</name>
<keyword evidence="19" id="KW-1185">Reference proteome</keyword>
<evidence type="ECO:0000256" key="16">
    <source>
        <dbReference type="ARBA" id="ARBA00042798"/>
    </source>
</evidence>